<evidence type="ECO:0000313" key="11">
    <source>
        <dbReference type="Proteomes" id="UP000823388"/>
    </source>
</evidence>
<evidence type="ECO:0000256" key="6">
    <source>
        <dbReference type="ARBA" id="ARBA00022840"/>
    </source>
</evidence>
<dbReference type="Gene3D" id="3.30.200.20">
    <property type="entry name" value="Phosphorylase Kinase, domain 1"/>
    <property type="match status" value="1"/>
</dbReference>
<keyword evidence="5" id="KW-0418">Kinase</keyword>
<gene>
    <name evidence="10" type="ORF">PVAP13_8NG190801</name>
</gene>
<reference evidence="10" key="1">
    <citation type="submission" date="2020-05" db="EMBL/GenBank/DDBJ databases">
        <title>WGS assembly of Panicum virgatum.</title>
        <authorList>
            <person name="Lovell J.T."/>
            <person name="Jenkins J."/>
            <person name="Shu S."/>
            <person name="Juenger T.E."/>
            <person name="Schmutz J."/>
        </authorList>
    </citation>
    <scope>NUCLEOTIDE SEQUENCE</scope>
    <source>
        <strain evidence="10">AP13</strain>
    </source>
</reference>
<evidence type="ECO:0000256" key="3">
    <source>
        <dbReference type="ARBA" id="ARBA00022679"/>
    </source>
</evidence>
<dbReference type="InterPro" id="IPR000719">
    <property type="entry name" value="Prot_kinase_dom"/>
</dbReference>
<dbReference type="Gene3D" id="1.10.510.10">
    <property type="entry name" value="Transferase(Phosphotransferase) domain 1"/>
    <property type="match status" value="1"/>
</dbReference>
<comment type="catalytic activity">
    <reaction evidence="8">
        <text>L-seryl-[protein] + ATP = O-phospho-L-seryl-[protein] + ADP + H(+)</text>
        <dbReference type="Rhea" id="RHEA:17989"/>
        <dbReference type="Rhea" id="RHEA-COMP:9863"/>
        <dbReference type="Rhea" id="RHEA-COMP:11604"/>
        <dbReference type="ChEBI" id="CHEBI:15378"/>
        <dbReference type="ChEBI" id="CHEBI:29999"/>
        <dbReference type="ChEBI" id="CHEBI:30616"/>
        <dbReference type="ChEBI" id="CHEBI:83421"/>
        <dbReference type="ChEBI" id="CHEBI:456216"/>
        <dbReference type="EC" id="2.7.11.1"/>
    </reaction>
</comment>
<feature type="domain" description="Protein kinase" evidence="9">
    <location>
        <begin position="71"/>
        <end position="348"/>
    </location>
</feature>
<dbReference type="PANTHER" id="PTHR45707:SF50">
    <property type="entry name" value="VESICLE-ASSOCIATED PROTEIN 1-1"/>
    <property type="match status" value="1"/>
</dbReference>
<evidence type="ECO:0000256" key="1">
    <source>
        <dbReference type="ARBA" id="ARBA00012513"/>
    </source>
</evidence>
<dbReference type="SUPFAM" id="SSF56112">
    <property type="entry name" value="Protein kinase-like (PK-like)"/>
    <property type="match status" value="1"/>
</dbReference>
<proteinExistence type="predicted"/>
<evidence type="ECO:0000256" key="4">
    <source>
        <dbReference type="ARBA" id="ARBA00022741"/>
    </source>
</evidence>
<keyword evidence="11" id="KW-1185">Reference proteome</keyword>
<evidence type="ECO:0000256" key="5">
    <source>
        <dbReference type="ARBA" id="ARBA00022777"/>
    </source>
</evidence>
<accession>A0A8T0PE76</accession>
<comment type="catalytic activity">
    <reaction evidence="7">
        <text>L-threonyl-[protein] + ATP = O-phospho-L-threonyl-[protein] + ADP + H(+)</text>
        <dbReference type="Rhea" id="RHEA:46608"/>
        <dbReference type="Rhea" id="RHEA-COMP:11060"/>
        <dbReference type="Rhea" id="RHEA-COMP:11605"/>
        <dbReference type="ChEBI" id="CHEBI:15378"/>
        <dbReference type="ChEBI" id="CHEBI:30013"/>
        <dbReference type="ChEBI" id="CHEBI:30616"/>
        <dbReference type="ChEBI" id="CHEBI:61977"/>
        <dbReference type="ChEBI" id="CHEBI:456216"/>
        <dbReference type="EC" id="2.7.11.1"/>
    </reaction>
</comment>
<keyword evidence="6" id="KW-0067">ATP-binding</keyword>
<name>A0A8T0PE76_PANVG</name>
<sequence length="355" mass="40588">MADKSSNTTLLPPPDNKVVERFRALPTQTLREYSRFTDLYKDLSVLEHVLEGSEKPSKLPYPLFQFITENFSDDRRIGHNELGEYFKGVMQVVAVTKVHGSLNISDVIFHHQIGKMMTAKHPNIIRFLGYCSDVAEQELVMDGEVTTAEKWERLLCFEYLSNGNLSKHISDELSGLEWHTRYQIIKGICEGLSYLHKEKFIVHMDLKPASILLDDDMVPKITDFGISEIFRFQGIITLISQPTGGNITLQSEYSAPEINFGGSITSRKVDIYSLGVIIIELVTGSKKKPSIANQVLRRWEQRWNGSSKCTPLRHQVIRCLELAESCLNKDPNRRPFAWDIIHELNKMVNEANAYR</sequence>
<dbReference type="InterPro" id="IPR011009">
    <property type="entry name" value="Kinase-like_dom_sf"/>
</dbReference>
<dbReference type="Pfam" id="PF00069">
    <property type="entry name" value="Pkinase"/>
    <property type="match status" value="1"/>
</dbReference>
<dbReference type="Proteomes" id="UP000823388">
    <property type="component" value="Chromosome 8N"/>
</dbReference>
<dbReference type="FunFam" id="1.10.510.10:FF:001023">
    <property type="entry name" value="Os07g0541700 protein"/>
    <property type="match status" value="1"/>
</dbReference>
<dbReference type="EC" id="2.7.11.1" evidence="1"/>
<keyword evidence="3" id="KW-0808">Transferase</keyword>
<dbReference type="EMBL" id="CM029052">
    <property type="protein sequence ID" value="KAG2556764.1"/>
    <property type="molecule type" value="Genomic_DNA"/>
</dbReference>
<dbReference type="PROSITE" id="PS50011">
    <property type="entry name" value="PROTEIN_KINASE_DOM"/>
    <property type="match status" value="1"/>
</dbReference>
<evidence type="ECO:0000256" key="2">
    <source>
        <dbReference type="ARBA" id="ARBA00022527"/>
    </source>
</evidence>
<dbReference type="GO" id="GO:0004674">
    <property type="term" value="F:protein serine/threonine kinase activity"/>
    <property type="evidence" value="ECO:0007669"/>
    <property type="project" value="UniProtKB-KW"/>
</dbReference>
<evidence type="ECO:0000259" key="9">
    <source>
        <dbReference type="PROSITE" id="PS50011"/>
    </source>
</evidence>
<dbReference type="GO" id="GO:0005524">
    <property type="term" value="F:ATP binding"/>
    <property type="evidence" value="ECO:0007669"/>
    <property type="project" value="UniProtKB-KW"/>
</dbReference>
<keyword evidence="2" id="KW-0723">Serine/threonine-protein kinase</keyword>
<keyword evidence="4" id="KW-0547">Nucleotide-binding</keyword>
<evidence type="ECO:0000313" key="10">
    <source>
        <dbReference type="EMBL" id="KAG2556764.1"/>
    </source>
</evidence>
<protein>
    <recommendedName>
        <fullName evidence="1">non-specific serine/threonine protein kinase</fullName>
        <ecNumber evidence="1">2.7.11.1</ecNumber>
    </recommendedName>
</protein>
<evidence type="ECO:0000256" key="8">
    <source>
        <dbReference type="ARBA" id="ARBA00048679"/>
    </source>
</evidence>
<dbReference type="PANTHER" id="PTHR45707">
    <property type="entry name" value="C2 CALCIUM/LIPID-BINDING PLANT PHOSPHORIBOSYLTRANSFERASE FAMILY PROTEIN"/>
    <property type="match status" value="1"/>
</dbReference>
<evidence type="ECO:0000256" key="7">
    <source>
        <dbReference type="ARBA" id="ARBA00047899"/>
    </source>
</evidence>
<comment type="caution">
    <text evidence="10">The sequence shown here is derived from an EMBL/GenBank/DDBJ whole genome shotgun (WGS) entry which is preliminary data.</text>
</comment>
<organism evidence="10 11">
    <name type="scientific">Panicum virgatum</name>
    <name type="common">Blackwell switchgrass</name>
    <dbReference type="NCBI Taxonomy" id="38727"/>
    <lineage>
        <taxon>Eukaryota</taxon>
        <taxon>Viridiplantae</taxon>
        <taxon>Streptophyta</taxon>
        <taxon>Embryophyta</taxon>
        <taxon>Tracheophyta</taxon>
        <taxon>Spermatophyta</taxon>
        <taxon>Magnoliopsida</taxon>
        <taxon>Liliopsida</taxon>
        <taxon>Poales</taxon>
        <taxon>Poaceae</taxon>
        <taxon>PACMAD clade</taxon>
        <taxon>Panicoideae</taxon>
        <taxon>Panicodae</taxon>
        <taxon>Paniceae</taxon>
        <taxon>Panicinae</taxon>
        <taxon>Panicum</taxon>
        <taxon>Panicum sect. Hiantes</taxon>
    </lineage>
</organism>
<dbReference type="AlphaFoldDB" id="A0A8T0PE76"/>